<name>A0A4R7Q823_9FLAO</name>
<accession>A0A4R7Q823</accession>
<dbReference type="Gene3D" id="3.40.50.1820">
    <property type="entry name" value="alpha/beta hydrolase"/>
    <property type="match status" value="1"/>
</dbReference>
<dbReference type="InterPro" id="IPR029058">
    <property type="entry name" value="AB_hydrolase_fold"/>
</dbReference>
<feature type="signal peptide" evidence="1">
    <location>
        <begin position="1"/>
        <end position="18"/>
    </location>
</feature>
<feature type="chain" id="PRO_5020489034" description="Esterase" evidence="1">
    <location>
        <begin position="19"/>
        <end position="379"/>
    </location>
</feature>
<dbReference type="AlphaFoldDB" id="A0A4R7Q823"/>
<keyword evidence="1" id="KW-0732">Signal</keyword>
<dbReference type="PANTHER" id="PTHR48098">
    <property type="entry name" value="ENTEROCHELIN ESTERASE-RELATED"/>
    <property type="match status" value="1"/>
</dbReference>
<dbReference type="InterPro" id="IPR050583">
    <property type="entry name" value="Mycobacterial_A85_antigen"/>
</dbReference>
<proteinExistence type="predicted"/>
<dbReference type="Gene3D" id="1.25.40.10">
    <property type="entry name" value="Tetratricopeptide repeat domain"/>
    <property type="match status" value="1"/>
</dbReference>
<evidence type="ECO:0000313" key="3">
    <source>
        <dbReference type="Proteomes" id="UP000294689"/>
    </source>
</evidence>
<dbReference type="PANTHER" id="PTHR48098:SF6">
    <property type="entry name" value="FERRI-BACILLIBACTIN ESTERASE BESA"/>
    <property type="match status" value="1"/>
</dbReference>
<evidence type="ECO:0008006" key="4">
    <source>
        <dbReference type="Google" id="ProtNLM"/>
    </source>
</evidence>
<protein>
    <recommendedName>
        <fullName evidence="4">Esterase</fullName>
    </recommendedName>
</protein>
<dbReference type="Proteomes" id="UP000294689">
    <property type="component" value="Unassembled WGS sequence"/>
</dbReference>
<sequence>MKKFALLLLFLVSISVNAQVIYEPFYSSKLGETREIKIQLPRNYNPDEKNKYPLVIVLDGDYLFEPFAGNLDYQAYWGEMPKCVVVGINQVATRDKDLFYDKEIFFPAHEGASFFEFIGMELIPFIESKYNVSKFRIVAGHDVSANFINYYLFKDNPIFRAFILFSPDLAPEMSVRVKERLTSMTTDTFYYLATADNDISTLKDKILTHHTQLSALSNPKVHYRFDDFTDADHYSLVGLGIPKALNDIFALYKPISKQEYTNQVLTYEGGPFKYLEKKYDDIKFFYGFEKRIVENDLKAIAAAAFKKDDVDAMKELSRLARKEYPESMISAYYTGMYHELENNPKKALQYYQSGLLLKPSDFIDKDVLLDKIYTIKGEN</sequence>
<dbReference type="RefSeq" id="WP_133757158.1">
    <property type="nucleotide sequence ID" value="NZ_SOBW01000007.1"/>
</dbReference>
<comment type="caution">
    <text evidence="2">The sequence shown here is derived from an EMBL/GenBank/DDBJ whole genome shotgun (WGS) entry which is preliminary data.</text>
</comment>
<dbReference type="OrthoDB" id="1142077at2"/>
<reference evidence="2 3" key="1">
    <citation type="submission" date="2019-03" db="EMBL/GenBank/DDBJ databases">
        <title>Genomic Encyclopedia of Archaeal and Bacterial Type Strains, Phase II (KMG-II): from individual species to whole genera.</title>
        <authorList>
            <person name="Goeker M."/>
        </authorList>
    </citation>
    <scope>NUCLEOTIDE SEQUENCE [LARGE SCALE GENOMIC DNA]</scope>
    <source>
        <strain evidence="2 3">DSM 28135</strain>
    </source>
</reference>
<gene>
    <name evidence="2" type="ORF">BXY82_1135</name>
</gene>
<evidence type="ECO:0000313" key="2">
    <source>
        <dbReference type="EMBL" id="TDU43718.1"/>
    </source>
</evidence>
<dbReference type="EMBL" id="SOBW01000007">
    <property type="protein sequence ID" value="TDU43718.1"/>
    <property type="molecule type" value="Genomic_DNA"/>
</dbReference>
<dbReference type="InterPro" id="IPR011990">
    <property type="entry name" value="TPR-like_helical_dom_sf"/>
</dbReference>
<dbReference type="InterPro" id="IPR000801">
    <property type="entry name" value="Esterase-like"/>
</dbReference>
<evidence type="ECO:0000256" key="1">
    <source>
        <dbReference type="SAM" id="SignalP"/>
    </source>
</evidence>
<dbReference type="SUPFAM" id="SSF53474">
    <property type="entry name" value="alpha/beta-Hydrolases"/>
    <property type="match status" value="1"/>
</dbReference>
<dbReference type="Pfam" id="PF00756">
    <property type="entry name" value="Esterase"/>
    <property type="match status" value="1"/>
</dbReference>
<keyword evidence="3" id="KW-1185">Reference proteome</keyword>
<organism evidence="2 3">
    <name type="scientific">Gelidibacter sediminis</name>
    <dbReference type="NCBI Taxonomy" id="1608710"/>
    <lineage>
        <taxon>Bacteria</taxon>
        <taxon>Pseudomonadati</taxon>
        <taxon>Bacteroidota</taxon>
        <taxon>Flavobacteriia</taxon>
        <taxon>Flavobacteriales</taxon>
        <taxon>Flavobacteriaceae</taxon>
        <taxon>Gelidibacter</taxon>
    </lineage>
</organism>